<organism evidence="2 3">
    <name type="scientific">Cuscuta australis</name>
    <dbReference type="NCBI Taxonomy" id="267555"/>
    <lineage>
        <taxon>Eukaryota</taxon>
        <taxon>Viridiplantae</taxon>
        <taxon>Streptophyta</taxon>
        <taxon>Embryophyta</taxon>
        <taxon>Tracheophyta</taxon>
        <taxon>Spermatophyta</taxon>
        <taxon>Magnoliopsida</taxon>
        <taxon>eudicotyledons</taxon>
        <taxon>Gunneridae</taxon>
        <taxon>Pentapetalae</taxon>
        <taxon>asterids</taxon>
        <taxon>lamiids</taxon>
        <taxon>Solanales</taxon>
        <taxon>Convolvulaceae</taxon>
        <taxon>Cuscuteae</taxon>
        <taxon>Cuscuta</taxon>
        <taxon>Cuscuta subgen. Grammica</taxon>
        <taxon>Cuscuta sect. Cleistogrammica</taxon>
    </lineage>
</organism>
<accession>A0A328DH58</accession>
<dbReference type="PANTHER" id="PTHR35687">
    <property type="entry name" value="OS07G0516700 PROTEIN"/>
    <property type="match status" value="1"/>
</dbReference>
<evidence type="ECO:0000256" key="1">
    <source>
        <dbReference type="SAM" id="MobiDB-lite"/>
    </source>
</evidence>
<evidence type="ECO:0000313" key="2">
    <source>
        <dbReference type="EMBL" id="RAL44894.1"/>
    </source>
</evidence>
<keyword evidence="3" id="KW-1185">Reference proteome</keyword>
<proteinExistence type="predicted"/>
<name>A0A328DH58_9ASTE</name>
<protein>
    <submittedName>
        <fullName evidence="2">Uncharacterized protein</fullName>
    </submittedName>
</protein>
<evidence type="ECO:0000313" key="3">
    <source>
        <dbReference type="Proteomes" id="UP000249390"/>
    </source>
</evidence>
<sequence>MNCLYLSSTTKTLYNNNGYSKMEVEDEEEMRHRKAQFLIYKSMKKVDSLTHQRRRRRRRSSPPPPPSIWLIKLRGFSCCRVKIKIGNRLIVRLRKTIAAAGSGGGLAGYKQVFLHLKTLRRLLRGRGGEGEATTVVNDFVPQHTLQVK</sequence>
<dbReference type="Proteomes" id="UP000249390">
    <property type="component" value="Unassembled WGS sequence"/>
</dbReference>
<dbReference type="PANTHER" id="PTHR35687:SF1">
    <property type="entry name" value="OS07G0516700 PROTEIN"/>
    <property type="match status" value="1"/>
</dbReference>
<feature type="region of interest" description="Disordered" evidence="1">
    <location>
        <begin position="47"/>
        <end position="66"/>
    </location>
</feature>
<feature type="compositionally biased region" description="Basic residues" evidence="1">
    <location>
        <begin position="51"/>
        <end position="60"/>
    </location>
</feature>
<gene>
    <name evidence="2" type="ORF">DM860_003653</name>
</gene>
<dbReference type="EMBL" id="NQVE01000142">
    <property type="protein sequence ID" value="RAL44894.1"/>
    <property type="molecule type" value="Genomic_DNA"/>
</dbReference>
<comment type="caution">
    <text evidence="2">The sequence shown here is derived from an EMBL/GenBank/DDBJ whole genome shotgun (WGS) entry which is preliminary data.</text>
</comment>
<dbReference type="AlphaFoldDB" id="A0A328DH58"/>
<reference evidence="2 3" key="1">
    <citation type="submission" date="2018-06" db="EMBL/GenBank/DDBJ databases">
        <title>The Genome of Cuscuta australis (Dodder) Provides Insight into the Evolution of Plant Parasitism.</title>
        <authorList>
            <person name="Liu H."/>
        </authorList>
    </citation>
    <scope>NUCLEOTIDE SEQUENCE [LARGE SCALE GENOMIC DNA]</scope>
    <source>
        <strain evidence="3">cv. Yunnan</strain>
        <tissue evidence="2">Vines</tissue>
    </source>
</reference>